<dbReference type="PANTHER" id="PTHR43877">
    <property type="entry name" value="AMINOALKYLPHOSPHONATE N-ACETYLTRANSFERASE-RELATED-RELATED"/>
    <property type="match status" value="1"/>
</dbReference>
<keyword evidence="4" id="KW-1185">Reference proteome</keyword>
<sequence>MTIRPATPDEVPLIVRWRQEAADWLATKGTDQWSDAGLSVEAFVDRVRQSIAAGETWIADVDGVPAATIAIDEWANPGLWTASELHESVMVHRMITDPAFRGRGLGKVLLDHADSIAQQRSKRYVRLDAWTTNTDLHDYYEHLGFRPVRIVPEFRTRSAALFERPVHAEVPAGGTDGEA</sequence>
<dbReference type="GO" id="GO:0016747">
    <property type="term" value="F:acyltransferase activity, transferring groups other than amino-acyl groups"/>
    <property type="evidence" value="ECO:0007669"/>
    <property type="project" value="InterPro"/>
</dbReference>
<keyword evidence="1" id="KW-0808">Transferase</keyword>
<dbReference type="PROSITE" id="PS51186">
    <property type="entry name" value="GNAT"/>
    <property type="match status" value="1"/>
</dbReference>
<evidence type="ECO:0000313" key="3">
    <source>
        <dbReference type="EMBL" id="SDD95924.1"/>
    </source>
</evidence>
<accession>A0A1G6YZJ9</accession>
<dbReference type="RefSeq" id="WP_170140327.1">
    <property type="nucleotide sequence ID" value="NZ_CP016354.1"/>
</dbReference>
<gene>
    <name evidence="3" type="ORF">SAMN05421630_11541</name>
</gene>
<dbReference type="InterPro" id="IPR000182">
    <property type="entry name" value="GNAT_dom"/>
</dbReference>
<dbReference type="Pfam" id="PF00583">
    <property type="entry name" value="Acetyltransf_1"/>
    <property type="match status" value="1"/>
</dbReference>
<dbReference type="STRING" id="530584.SAMN05421630_11541"/>
<evidence type="ECO:0000313" key="4">
    <source>
        <dbReference type="Proteomes" id="UP000199494"/>
    </source>
</evidence>
<keyword evidence="2" id="KW-0012">Acyltransferase</keyword>
<dbReference type="SUPFAM" id="SSF55729">
    <property type="entry name" value="Acyl-CoA N-acyltransferases (Nat)"/>
    <property type="match status" value="1"/>
</dbReference>
<reference evidence="3 4" key="1">
    <citation type="submission" date="2016-10" db="EMBL/GenBank/DDBJ databases">
        <authorList>
            <person name="de Groot N.N."/>
        </authorList>
    </citation>
    <scope>NUCLEOTIDE SEQUENCE [LARGE SCALE GENOMIC DNA]</scope>
    <source>
        <strain evidence="3 4">CGMCC 4.5506</strain>
    </source>
</reference>
<protein>
    <submittedName>
        <fullName evidence="3">Ribosomal protein S18 acetylase RimI</fullName>
    </submittedName>
</protein>
<evidence type="ECO:0000256" key="2">
    <source>
        <dbReference type="ARBA" id="ARBA00023315"/>
    </source>
</evidence>
<dbReference type="EMBL" id="FMZE01000015">
    <property type="protein sequence ID" value="SDD95924.1"/>
    <property type="molecule type" value="Genomic_DNA"/>
</dbReference>
<dbReference type="Proteomes" id="UP000199494">
    <property type="component" value="Unassembled WGS sequence"/>
</dbReference>
<dbReference type="InterPro" id="IPR016181">
    <property type="entry name" value="Acyl_CoA_acyltransferase"/>
</dbReference>
<proteinExistence type="predicted"/>
<dbReference type="InterPro" id="IPR050832">
    <property type="entry name" value="Bact_Acetyltransf"/>
</dbReference>
<evidence type="ECO:0000256" key="1">
    <source>
        <dbReference type="ARBA" id="ARBA00022679"/>
    </source>
</evidence>
<name>A0A1G6YZJ9_9PSEU</name>
<dbReference type="AlphaFoldDB" id="A0A1G6YZJ9"/>
<dbReference type="PANTHER" id="PTHR43877:SF2">
    <property type="entry name" value="AMINOALKYLPHOSPHONATE N-ACETYLTRANSFERASE-RELATED"/>
    <property type="match status" value="1"/>
</dbReference>
<dbReference type="GO" id="GO:0005840">
    <property type="term" value="C:ribosome"/>
    <property type="evidence" value="ECO:0007669"/>
    <property type="project" value="UniProtKB-KW"/>
</dbReference>
<keyword evidence="3" id="KW-0687">Ribonucleoprotein</keyword>
<keyword evidence="3" id="KW-0689">Ribosomal protein</keyword>
<organism evidence="3 4">
    <name type="scientific">Prauserella marina</name>
    <dbReference type="NCBI Taxonomy" id="530584"/>
    <lineage>
        <taxon>Bacteria</taxon>
        <taxon>Bacillati</taxon>
        <taxon>Actinomycetota</taxon>
        <taxon>Actinomycetes</taxon>
        <taxon>Pseudonocardiales</taxon>
        <taxon>Pseudonocardiaceae</taxon>
        <taxon>Prauserella</taxon>
    </lineage>
</organism>
<dbReference type="Gene3D" id="3.40.630.30">
    <property type="match status" value="1"/>
</dbReference>
<dbReference type="CDD" id="cd04301">
    <property type="entry name" value="NAT_SF"/>
    <property type="match status" value="1"/>
</dbReference>